<evidence type="ECO:0000256" key="4">
    <source>
        <dbReference type="ARBA" id="ARBA00022475"/>
    </source>
</evidence>
<feature type="binding site" evidence="13">
    <location>
        <position position="106"/>
    </location>
    <ligand>
        <name>a menaquinol</name>
        <dbReference type="ChEBI" id="CHEBI:18151"/>
    </ligand>
</feature>
<dbReference type="InterPro" id="IPR036280">
    <property type="entry name" value="Multihaem_cyt_sf"/>
</dbReference>
<evidence type="ECO:0000256" key="13">
    <source>
        <dbReference type="PIRSR" id="PIRSR000013-1"/>
    </source>
</evidence>
<dbReference type="PIRSF" id="PIRSF000013">
    <property type="entry name" value="4_hem_cytochrm_NapC"/>
    <property type="match status" value="1"/>
</dbReference>
<dbReference type="InterPro" id="IPR005126">
    <property type="entry name" value="NapC/NirT_cyt_c_N"/>
</dbReference>
<dbReference type="GO" id="GO:0009061">
    <property type="term" value="P:anaerobic respiration"/>
    <property type="evidence" value="ECO:0007669"/>
    <property type="project" value="TreeGrafter"/>
</dbReference>
<keyword evidence="5 12" id="KW-0349">Heme</keyword>
<dbReference type="InterPro" id="IPR024717">
    <property type="entry name" value="NapC/NirT/NrfH"/>
</dbReference>
<evidence type="ECO:0000256" key="5">
    <source>
        <dbReference type="ARBA" id="ARBA00022617"/>
    </source>
</evidence>
<proteinExistence type="inferred from homology"/>
<feature type="transmembrane region" description="Helical" evidence="15">
    <location>
        <begin position="20"/>
        <end position="41"/>
    </location>
</feature>
<protein>
    <recommendedName>
        <fullName evidence="12">Cytochrome c-type protein</fullName>
    </recommendedName>
</protein>
<dbReference type="EMBL" id="SWCJ01000001">
    <property type="protein sequence ID" value="TKB58599.1"/>
    <property type="molecule type" value="Genomic_DNA"/>
</dbReference>
<keyword evidence="3 12" id="KW-0813">Transport</keyword>
<evidence type="ECO:0000256" key="9">
    <source>
        <dbReference type="ARBA" id="ARBA00022989"/>
    </source>
</evidence>
<evidence type="ECO:0000256" key="10">
    <source>
        <dbReference type="ARBA" id="ARBA00023004"/>
    </source>
</evidence>
<feature type="binding site" description="covalent" evidence="13">
    <location>
        <position position="148"/>
    </location>
    <ligand>
        <name>heme</name>
        <dbReference type="ChEBI" id="CHEBI:30413"/>
        <label>3</label>
    </ligand>
</feature>
<dbReference type="GO" id="GO:0009055">
    <property type="term" value="F:electron transfer activity"/>
    <property type="evidence" value="ECO:0007669"/>
    <property type="project" value="TreeGrafter"/>
</dbReference>
<dbReference type="GO" id="GO:0019333">
    <property type="term" value="P:denitrification pathway"/>
    <property type="evidence" value="ECO:0007669"/>
    <property type="project" value="InterPro"/>
</dbReference>
<sequence length="199" mass="22365">MVDNKKSAWAKLWQQPKAKWMLGIPVGAFLAVAVGAIGFFGGQTVLHATSSDAFCMSCHSNHSLKDEVMASAHGNNKAGITVQCQQCHLPPDPVRYLVKKIIVSKDLYGYLTIDGFNTQEWLDENRKEQADLALDYLRSIDSDTCQSCHTNVYENQPESMKKMAKKMHAMNFKKLQTKPEKYKTCVDCHKGVAHPYPKK</sequence>
<feature type="binding site" description="axial binding residue" evidence="14">
    <location>
        <position position="194"/>
    </location>
    <ligand>
        <name>heme</name>
        <dbReference type="ChEBI" id="CHEBI:30413"/>
        <label>2</label>
    </ligand>
    <ligandPart>
        <name>Fe</name>
        <dbReference type="ChEBI" id="CHEBI:18248"/>
    </ligandPart>
</feature>
<evidence type="ECO:0000256" key="6">
    <source>
        <dbReference type="ARBA" id="ARBA00022692"/>
    </source>
</evidence>
<dbReference type="OrthoDB" id="9782159at2"/>
<feature type="binding site" description="axial binding residue" evidence="14">
    <location>
        <position position="88"/>
    </location>
    <ligand>
        <name>heme</name>
        <dbReference type="ChEBI" id="CHEBI:30413"/>
        <label>2</label>
    </ligand>
    <ligandPart>
        <name>Fe</name>
        <dbReference type="ChEBI" id="CHEBI:18248"/>
    </ligandPart>
</feature>
<evidence type="ECO:0000256" key="3">
    <source>
        <dbReference type="ARBA" id="ARBA00022448"/>
    </source>
</evidence>
<feature type="binding site" description="covalent" evidence="13">
    <location>
        <position position="87"/>
    </location>
    <ligand>
        <name>heme</name>
        <dbReference type="ChEBI" id="CHEBI:30413"/>
        <label>2</label>
    </ligand>
</feature>
<evidence type="ECO:0000313" key="17">
    <source>
        <dbReference type="EMBL" id="TKB58599.1"/>
    </source>
</evidence>
<feature type="binding site" evidence="13">
    <location>
        <position position="99"/>
    </location>
    <ligand>
        <name>a menaquinol</name>
        <dbReference type="ChEBI" id="CHEBI:18151"/>
    </ligand>
</feature>
<evidence type="ECO:0000256" key="11">
    <source>
        <dbReference type="ARBA" id="ARBA00023136"/>
    </source>
</evidence>
<dbReference type="PANTHER" id="PTHR30333:SF3">
    <property type="entry name" value="CYTOCHROME C-TYPE PROTEIN TORY"/>
    <property type="match status" value="1"/>
</dbReference>
<evidence type="ECO:0000256" key="14">
    <source>
        <dbReference type="PIRSR" id="PIRSR000013-2"/>
    </source>
</evidence>
<keyword evidence="6 15" id="KW-0812">Transmembrane</keyword>
<reference evidence="17 18" key="1">
    <citation type="submission" date="2019-04" db="EMBL/GenBank/DDBJ databases">
        <authorList>
            <person name="Hwang J.C."/>
        </authorList>
    </citation>
    <scope>NUCLEOTIDE SEQUENCE [LARGE SCALE GENOMIC DNA]</scope>
    <source>
        <strain evidence="17 18">IMCC35002</strain>
    </source>
</reference>
<accession>A0A4U1BTT2</accession>
<dbReference type="InterPro" id="IPR038266">
    <property type="entry name" value="NapC/NirT_cytc_sf"/>
</dbReference>
<keyword evidence="8 12" id="KW-0249">Electron transport</keyword>
<dbReference type="Pfam" id="PF03264">
    <property type="entry name" value="Cytochrom_NNT"/>
    <property type="match status" value="1"/>
</dbReference>
<keyword evidence="11 15" id="KW-0472">Membrane</keyword>
<organism evidence="17 18">
    <name type="scientific">Ferrimonas aestuarii</name>
    <dbReference type="NCBI Taxonomy" id="2569539"/>
    <lineage>
        <taxon>Bacteria</taxon>
        <taxon>Pseudomonadati</taxon>
        <taxon>Pseudomonadota</taxon>
        <taxon>Gammaproteobacteria</taxon>
        <taxon>Alteromonadales</taxon>
        <taxon>Ferrimonadaceae</taxon>
        <taxon>Ferrimonas</taxon>
    </lineage>
</organism>
<feature type="binding site" description="axial binding residue" evidence="14">
    <location>
        <position position="106"/>
    </location>
    <ligand>
        <name>heme</name>
        <dbReference type="ChEBI" id="CHEBI:30413"/>
        <label>1</label>
    </ligand>
    <ligandPart>
        <name>Fe</name>
        <dbReference type="ChEBI" id="CHEBI:18248"/>
    </ligandPart>
</feature>
<dbReference type="InterPro" id="IPR051174">
    <property type="entry name" value="Cytochrome_c-type_ET"/>
</dbReference>
<evidence type="ECO:0000256" key="1">
    <source>
        <dbReference type="ARBA" id="ARBA00004162"/>
    </source>
</evidence>
<dbReference type="Gene3D" id="1.10.3820.10">
    <property type="entry name" value="Di-heme elbow motif domain"/>
    <property type="match status" value="1"/>
</dbReference>
<evidence type="ECO:0000256" key="12">
    <source>
        <dbReference type="PIRNR" id="PIRNR000013"/>
    </source>
</evidence>
<evidence type="ECO:0000259" key="16">
    <source>
        <dbReference type="Pfam" id="PF03264"/>
    </source>
</evidence>
<feature type="binding site" description="covalent" evidence="13">
    <location>
        <position position="55"/>
    </location>
    <ligand>
        <name>heme</name>
        <dbReference type="ChEBI" id="CHEBI:30413"/>
        <label>1</label>
    </ligand>
</feature>
<comment type="caution">
    <text evidence="17">The sequence shown here is derived from an EMBL/GenBank/DDBJ whole genome shotgun (WGS) entry which is preliminary data.</text>
</comment>
<keyword evidence="18" id="KW-1185">Reference proteome</keyword>
<dbReference type="PANTHER" id="PTHR30333">
    <property type="entry name" value="CYTOCHROME C-TYPE PROTEIN"/>
    <property type="match status" value="1"/>
</dbReference>
<feature type="binding site" description="covalent" evidence="13">
    <location>
        <position position="188"/>
    </location>
    <ligand>
        <name>heme</name>
        <dbReference type="ChEBI" id="CHEBI:30413"/>
        <label>4</label>
    </ligand>
</feature>
<keyword evidence="9 15" id="KW-1133">Transmembrane helix</keyword>
<feature type="binding site" description="covalent" evidence="13">
    <location>
        <position position="185"/>
    </location>
    <ligand>
        <name>heme</name>
        <dbReference type="ChEBI" id="CHEBI:30413"/>
        <label>4</label>
    </ligand>
</feature>
<keyword evidence="7 12" id="KW-0479">Metal-binding</keyword>
<name>A0A4U1BTT2_9GAMM</name>
<feature type="binding site" description="covalent" evidence="13">
    <location>
        <position position="84"/>
    </location>
    <ligand>
        <name>heme</name>
        <dbReference type="ChEBI" id="CHEBI:30413"/>
        <label>2</label>
    </ligand>
</feature>
<dbReference type="Proteomes" id="UP000305675">
    <property type="component" value="Unassembled WGS sequence"/>
</dbReference>
<feature type="binding site" description="axial binding residue" evidence="14">
    <location>
        <position position="189"/>
    </location>
    <ligand>
        <name>heme</name>
        <dbReference type="ChEBI" id="CHEBI:30413"/>
        <label>4</label>
    </ligand>
    <ligandPart>
        <name>Fe</name>
        <dbReference type="ChEBI" id="CHEBI:18248"/>
    </ligandPart>
</feature>
<feature type="binding site" description="covalent" evidence="13">
    <location>
        <position position="145"/>
    </location>
    <ligand>
        <name>heme</name>
        <dbReference type="ChEBI" id="CHEBI:30413"/>
        <label>3</label>
    </ligand>
</feature>
<dbReference type="GO" id="GO:0046872">
    <property type="term" value="F:metal ion binding"/>
    <property type="evidence" value="ECO:0007669"/>
    <property type="project" value="UniProtKB-KW"/>
</dbReference>
<evidence type="ECO:0000256" key="7">
    <source>
        <dbReference type="ARBA" id="ARBA00022723"/>
    </source>
</evidence>
<dbReference type="SUPFAM" id="SSF48695">
    <property type="entry name" value="Multiheme cytochromes"/>
    <property type="match status" value="1"/>
</dbReference>
<evidence type="ECO:0000313" key="18">
    <source>
        <dbReference type="Proteomes" id="UP000305675"/>
    </source>
</evidence>
<evidence type="ECO:0000256" key="15">
    <source>
        <dbReference type="SAM" id="Phobius"/>
    </source>
</evidence>
<comment type="similarity">
    <text evidence="2">Belongs to the NapC/NirT/NrfH family.</text>
</comment>
<dbReference type="GO" id="GO:0005886">
    <property type="term" value="C:plasma membrane"/>
    <property type="evidence" value="ECO:0007669"/>
    <property type="project" value="UniProtKB-SubCell"/>
</dbReference>
<dbReference type="AlphaFoldDB" id="A0A4U1BTT2"/>
<keyword evidence="10 12" id="KW-0408">Iron</keyword>
<dbReference type="GO" id="GO:0020037">
    <property type="term" value="F:heme binding"/>
    <property type="evidence" value="ECO:0007669"/>
    <property type="project" value="InterPro"/>
</dbReference>
<comment type="cofactor">
    <cofactor evidence="13">
        <name>heme</name>
        <dbReference type="ChEBI" id="CHEBI:30413"/>
    </cofactor>
    <text evidence="13">Binds 4 heme groups per subunit.</text>
</comment>
<comment type="subcellular location">
    <subcellularLocation>
        <location evidence="1">Cell membrane</location>
        <topology evidence="1">Single-pass membrane protein</topology>
    </subcellularLocation>
</comment>
<keyword evidence="4" id="KW-1003">Cell membrane</keyword>
<feature type="binding site" description="covalent" evidence="13">
    <location>
        <position position="58"/>
    </location>
    <ligand>
        <name>heme</name>
        <dbReference type="ChEBI" id="CHEBI:30413"/>
        <label>1</label>
    </ligand>
</feature>
<gene>
    <name evidence="17" type="ORF">FCL42_02295</name>
</gene>
<feature type="domain" description="NapC/NirT cytochrome c N-terminal" evidence="16">
    <location>
        <begin position="28"/>
        <end position="198"/>
    </location>
</feature>
<evidence type="ECO:0000256" key="2">
    <source>
        <dbReference type="ARBA" id="ARBA00007395"/>
    </source>
</evidence>
<feature type="binding site" description="axial binding residue" evidence="14">
    <location>
        <position position="149"/>
    </location>
    <ligand>
        <name>heme</name>
        <dbReference type="ChEBI" id="CHEBI:30413"/>
        <label>3</label>
    </ligand>
    <ligandPart>
        <name>Fe</name>
        <dbReference type="ChEBI" id="CHEBI:18248"/>
    </ligandPart>
</feature>
<comment type="PTM">
    <text evidence="12">Binds 4 heme groups per subunit.</text>
</comment>
<evidence type="ECO:0000256" key="8">
    <source>
        <dbReference type="ARBA" id="ARBA00022982"/>
    </source>
</evidence>